<evidence type="ECO:0000313" key="2">
    <source>
        <dbReference type="Proteomes" id="UP000215289"/>
    </source>
</evidence>
<keyword evidence="2" id="KW-1185">Reference proteome</keyword>
<sequence length="393" mass="43001">MTAVGNFIAGQRRDELIVSWHELAAPGGAVVNTKTVPLKKVWRVNVVLMGLEINQEGILLLRLGDTSKTRARSAVYSPVEGKTVWQQDHRHHDPRYGLPGELTPILFGKSVLHCARRGSNRDTFDLVGIDFRASEPTVVYESSAVGPKAWPLNRSCRRLLLMGGQHEFVVLCDSETWVGTGRISIVNGEDGQLLFQCDGGPAHFYGRNILASPTINQFSIYSVPAIVRLGDAVQPWEAHAKAVRAFIIMQTFSVAFSGSDSRPINIVRLGADVILSPCHSYKIAIQPFAKVAVMLQSDDNAILGDTILSYPLVETNETPLIEMAQAVLKASWSLDGAPPDLRHCFVLQGPGTKISRRPSSGPVPDIRMRSLEGFVDGGRLLLEASEGQVLMEF</sequence>
<organism evidence="1 2">
    <name type="scientific">Aspergillus turcosus</name>
    <dbReference type="NCBI Taxonomy" id="1245748"/>
    <lineage>
        <taxon>Eukaryota</taxon>
        <taxon>Fungi</taxon>
        <taxon>Dikarya</taxon>
        <taxon>Ascomycota</taxon>
        <taxon>Pezizomycotina</taxon>
        <taxon>Eurotiomycetes</taxon>
        <taxon>Eurotiomycetidae</taxon>
        <taxon>Eurotiales</taxon>
        <taxon>Aspergillaceae</taxon>
        <taxon>Aspergillus</taxon>
        <taxon>Aspergillus subgen. Fumigati</taxon>
    </lineage>
</organism>
<name>A0A3R7I9R7_9EURO</name>
<dbReference type="EMBL" id="NIDN02000390">
    <property type="protein sequence ID" value="RLL93112.1"/>
    <property type="molecule type" value="Genomic_DNA"/>
</dbReference>
<dbReference type="Proteomes" id="UP000215289">
    <property type="component" value="Unassembled WGS sequence"/>
</dbReference>
<comment type="caution">
    <text evidence="1">The sequence shown here is derived from an EMBL/GenBank/DDBJ whole genome shotgun (WGS) entry which is preliminary data.</text>
</comment>
<gene>
    <name evidence="1" type="ORF">CFD26_101924</name>
</gene>
<proteinExistence type="predicted"/>
<evidence type="ECO:0000313" key="1">
    <source>
        <dbReference type="EMBL" id="RLL93112.1"/>
    </source>
</evidence>
<dbReference type="OrthoDB" id="4481152at2759"/>
<accession>A0A3R7I9R7</accession>
<reference evidence="1 2" key="1">
    <citation type="submission" date="2018-08" db="EMBL/GenBank/DDBJ databases">
        <title>Draft genome sequences of two Aspergillus turcosus clinical strains isolated from bronchoalveolar lavage fluid: one azole-susceptible and the other azole-resistant.</title>
        <authorList>
            <person name="Parent-Michaud M."/>
            <person name="Dufresne P.J."/>
            <person name="Fournier E."/>
            <person name="Martineau C."/>
            <person name="Moreira S."/>
            <person name="Perkins V."/>
            <person name="De Repentigny L."/>
            <person name="Dufresne S.F."/>
        </authorList>
    </citation>
    <scope>NUCLEOTIDE SEQUENCE [LARGE SCALE GENOMIC DNA]</scope>
    <source>
        <strain evidence="1">HMR AF 1038</strain>
    </source>
</reference>
<protein>
    <submittedName>
        <fullName evidence="1">Uncharacterized protein</fullName>
    </submittedName>
</protein>
<dbReference type="AlphaFoldDB" id="A0A3R7I9R7"/>